<dbReference type="GO" id="GO:0009231">
    <property type="term" value="P:riboflavin biosynthetic process"/>
    <property type="evidence" value="ECO:0007669"/>
    <property type="project" value="InterPro"/>
</dbReference>
<dbReference type="RefSeq" id="WP_270029572.1">
    <property type="nucleotide sequence ID" value="NZ_JAPDDP010000097.1"/>
</dbReference>
<evidence type="ECO:0000313" key="2">
    <source>
        <dbReference type="EMBL" id="MDA0185092.1"/>
    </source>
</evidence>
<dbReference type="PANTHER" id="PTHR38011:SF12">
    <property type="entry name" value="BIFUNCTIONAL DEAMINASE-REDUCTASE DOMAIN PROTEIN"/>
    <property type="match status" value="1"/>
</dbReference>
<dbReference type="EMBL" id="JAPDDP010000097">
    <property type="protein sequence ID" value="MDA0185092.1"/>
    <property type="molecule type" value="Genomic_DNA"/>
</dbReference>
<proteinExistence type="predicted"/>
<dbReference type="InterPro" id="IPR050765">
    <property type="entry name" value="Riboflavin_Biosynth_HTPR"/>
</dbReference>
<sequence>MTKIIAQLCVSLDGCYAGPRDDEPDWFKSTEAAGFFRITRWVTESMAWRDRQHLAGGEHDVHSEVIAESFARPGAYVMGRRMFEGGEHPWGEEPPFRNPVFVVTHRERERLERQGGTSFTFVTDGLESAVAQAREAANGKDVAIAGGGTIVKQALELGLLDELELHIVPVILGHGQRLLDVNLGVKEGIELVVERTIATPEVTHIRYRVEGRAPLVLDDRGGAYPELAEQG</sequence>
<feature type="domain" description="Bacterial bifunctional deaminase-reductase C-terminal" evidence="1">
    <location>
        <begin position="3"/>
        <end position="180"/>
    </location>
</feature>
<dbReference type="Pfam" id="PF01872">
    <property type="entry name" value="RibD_C"/>
    <property type="match status" value="1"/>
</dbReference>
<dbReference type="Proteomes" id="UP001147653">
    <property type="component" value="Unassembled WGS sequence"/>
</dbReference>
<dbReference type="SUPFAM" id="SSF53597">
    <property type="entry name" value="Dihydrofolate reductase-like"/>
    <property type="match status" value="1"/>
</dbReference>
<protein>
    <submittedName>
        <fullName evidence="2">Dihydrofolate reductase family protein</fullName>
    </submittedName>
</protein>
<dbReference type="Gene3D" id="3.40.430.10">
    <property type="entry name" value="Dihydrofolate Reductase, subunit A"/>
    <property type="match status" value="1"/>
</dbReference>
<comment type="caution">
    <text evidence="2">The sequence shown here is derived from an EMBL/GenBank/DDBJ whole genome shotgun (WGS) entry which is preliminary data.</text>
</comment>
<keyword evidence="3" id="KW-1185">Reference proteome</keyword>
<organism evidence="2 3">
    <name type="scientific">Solirubrobacter phytolaccae</name>
    <dbReference type="NCBI Taxonomy" id="1404360"/>
    <lineage>
        <taxon>Bacteria</taxon>
        <taxon>Bacillati</taxon>
        <taxon>Actinomycetota</taxon>
        <taxon>Thermoleophilia</taxon>
        <taxon>Solirubrobacterales</taxon>
        <taxon>Solirubrobacteraceae</taxon>
        <taxon>Solirubrobacter</taxon>
    </lineage>
</organism>
<dbReference type="PANTHER" id="PTHR38011">
    <property type="entry name" value="DIHYDROFOLATE REDUCTASE FAMILY PROTEIN (AFU_ORTHOLOGUE AFUA_8G06820)"/>
    <property type="match status" value="1"/>
</dbReference>
<reference evidence="2" key="1">
    <citation type="submission" date="2022-10" db="EMBL/GenBank/DDBJ databases">
        <title>The WGS of Solirubrobacter phytolaccae KCTC 29190.</title>
        <authorList>
            <person name="Jiang Z."/>
        </authorList>
    </citation>
    <scope>NUCLEOTIDE SEQUENCE</scope>
    <source>
        <strain evidence="2">KCTC 29190</strain>
    </source>
</reference>
<dbReference type="AlphaFoldDB" id="A0A9X3NHD3"/>
<dbReference type="GO" id="GO:0008703">
    <property type="term" value="F:5-amino-6-(5-phosphoribosylamino)uracil reductase activity"/>
    <property type="evidence" value="ECO:0007669"/>
    <property type="project" value="InterPro"/>
</dbReference>
<accession>A0A9X3NHD3</accession>
<gene>
    <name evidence="2" type="ORF">OJ997_32610</name>
</gene>
<dbReference type="InterPro" id="IPR024072">
    <property type="entry name" value="DHFR-like_dom_sf"/>
</dbReference>
<dbReference type="InterPro" id="IPR002734">
    <property type="entry name" value="RibDG_C"/>
</dbReference>
<evidence type="ECO:0000313" key="3">
    <source>
        <dbReference type="Proteomes" id="UP001147653"/>
    </source>
</evidence>
<evidence type="ECO:0000259" key="1">
    <source>
        <dbReference type="Pfam" id="PF01872"/>
    </source>
</evidence>
<name>A0A9X3NHD3_9ACTN</name>